<reference evidence="2 3" key="1">
    <citation type="submission" date="2017-04" db="EMBL/GenBank/DDBJ databases">
        <title>Novel microbial lineages endemic to geothermal iron-oxide mats fill important gaps in the evolutionary history of Archaea.</title>
        <authorList>
            <person name="Jay Z.J."/>
            <person name="Beam J.P."/>
            <person name="Dlakic M."/>
            <person name="Rusch D.B."/>
            <person name="Kozubal M.A."/>
            <person name="Inskeep W.P."/>
        </authorList>
    </citation>
    <scope>NUCLEOTIDE SEQUENCE [LARGE SCALE GENOMIC DNA]</scope>
    <source>
        <strain evidence="2">ECH_B_SAG-M15</strain>
    </source>
</reference>
<dbReference type="PROSITE" id="PS51352">
    <property type="entry name" value="THIOREDOXIN_2"/>
    <property type="match status" value="1"/>
</dbReference>
<organism evidence="2 3">
    <name type="scientific">Candidatus Marsarchaeota G2 archaeon ECH_B_SAG-M15</name>
    <dbReference type="NCBI Taxonomy" id="1978162"/>
    <lineage>
        <taxon>Archaea</taxon>
        <taxon>Candidatus Marsarchaeota</taxon>
        <taxon>Candidatus Marsarchaeota group 2</taxon>
    </lineage>
</organism>
<dbReference type="AlphaFoldDB" id="A0A2R6AXY8"/>
<protein>
    <recommendedName>
        <fullName evidence="1">Thioredoxin domain-containing protein</fullName>
    </recommendedName>
</protein>
<gene>
    <name evidence="2" type="ORF">B9Q08_03335</name>
</gene>
<dbReference type="InterPro" id="IPR013766">
    <property type="entry name" value="Thioredoxin_domain"/>
</dbReference>
<comment type="caution">
    <text evidence="2">The sequence shown here is derived from an EMBL/GenBank/DDBJ whole genome shotgun (WGS) entry which is preliminary data.</text>
</comment>
<evidence type="ECO:0000313" key="2">
    <source>
        <dbReference type="EMBL" id="PSN91227.1"/>
    </source>
</evidence>
<accession>A0A2R6AXY8</accession>
<dbReference type="EMBL" id="NEXJ01000053">
    <property type="protein sequence ID" value="PSN91227.1"/>
    <property type="molecule type" value="Genomic_DNA"/>
</dbReference>
<dbReference type="Proteomes" id="UP000240490">
    <property type="component" value="Unassembled WGS sequence"/>
</dbReference>
<dbReference type="SUPFAM" id="SSF52833">
    <property type="entry name" value="Thioredoxin-like"/>
    <property type="match status" value="1"/>
</dbReference>
<sequence>MSRVVSIKVVYAKWCPHCNPLTLEAMKKASSELGAKLELYDIDNPEQVKVADRLVEKYGEWSEDYVIPQVFFEYDDGKVEHVLTGQRTGVSATRQKIEELLKSEKYAKLKSAVQR</sequence>
<evidence type="ECO:0000313" key="3">
    <source>
        <dbReference type="Proteomes" id="UP000240490"/>
    </source>
</evidence>
<proteinExistence type="predicted"/>
<dbReference type="InterPro" id="IPR036249">
    <property type="entry name" value="Thioredoxin-like_sf"/>
</dbReference>
<feature type="domain" description="Thioredoxin" evidence="1">
    <location>
        <begin position="1"/>
        <end position="102"/>
    </location>
</feature>
<name>A0A2R6AXY8_9ARCH</name>
<dbReference type="Gene3D" id="3.40.30.10">
    <property type="entry name" value="Glutaredoxin"/>
    <property type="match status" value="1"/>
</dbReference>
<evidence type="ECO:0000259" key="1">
    <source>
        <dbReference type="PROSITE" id="PS51352"/>
    </source>
</evidence>